<dbReference type="AlphaFoldDB" id="A0A0H1BE38"/>
<protein>
    <submittedName>
        <fullName evidence="2">Uncharacterized protein</fullName>
    </submittedName>
</protein>
<dbReference type="EMBL" id="LDEV01002814">
    <property type="protein sequence ID" value="KLJ07466.1"/>
    <property type="molecule type" value="Genomic_DNA"/>
</dbReference>
<name>A0A0H1BE38_9EURO</name>
<gene>
    <name evidence="2" type="ORF">EMPG_17053</name>
</gene>
<evidence type="ECO:0000256" key="1">
    <source>
        <dbReference type="SAM" id="MobiDB-lite"/>
    </source>
</evidence>
<feature type="compositionally biased region" description="Basic residues" evidence="1">
    <location>
        <begin position="52"/>
        <end position="70"/>
    </location>
</feature>
<reference evidence="3" key="1">
    <citation type="journal article" date="2015" name="PLoS Genet.">
        <title>The dynamic genome and transcriptome of the human fungal pathogen Blastomyces and close relative Emmonsia.</title>
        <authorList>
            <person name="Munoz J.F."/>
            <person name="Gauthier G.M."/>
            <person name="Desjardins C.A."/>
            <person name="Gallo J.E."/>
            <person name="Holder J."/>
            <person name="Sullivan T.D."/>
            <person name="Marty A.J."/>
            <person name="Carmen J.C."/>
            <person name="Chen Z."/>
            <person name="Ding L."/>
            <person name="Gujja S."/>
            <person name="Magrini V."/>
            <person name="Misas E."/>
            <person name="Mitreva M."/>
            <person name="Priest M."/>
            <person name="Saif S."/>
            <person name="Whiston E.A."/>
            <person name="Young S."/>
            <person name="Zeng Q."/>
            <person name="Goldman W.E."/>
            <person name="Mardis E.R."/>
            <person name="Taylor J.W."/>
            <person name="McEwen J.G."/>
            <person name="Clay O.K."/>
            <person name="Klein B.S."/>
            <person name="Cuomo C.A."/>
        </authorList>
    </citation>
    <scope>NUCLEOTIDE SEQUENCE [LARGE SCALE GENOMIC DNA]</scope>
    <source>
        <strain evidence="3">UAMH 139</strain>
    </source>
</reference>
<evidence type="ECO:0000313" key="3">
    <source>
        <dbReference type="Proteomes" id="UP000053573"/>
    </source>
</evidence>
<evidence type="ECO:0000313" key="2">
    <source>
        <dbReference type="EMBL" id="KLJ07466.1"/>
    </source>
</evidence>
<feature type="compositionally biased region" description="Polar residues" evidence="1">
    <location>
        <begin position="12"/>
        <end position="36"/>
    </location>
</feature>
<feature type="region of interest" description="Disordered" evidence="1">
    <location>
        <begin position="1"/>
        <end position="84"/>
    </location>
</feature>
<comment type="caution">
    <text evidence="2">The sequence shown here is derived from an EMBL/GenBank/DDBJ whole genome shotgun (WGS) entry which is preliminary data.</text>
</comment>
<keyword evidence="3" id="KW-1185">Reference proteome</keyword>
<sequence length="114" mass="12388">MKRAKSRKSSDSNKTFSPTSQTATASSYTRPKTSGARSKPPAPLCPPTLYTSKRRSSRNPKKSPRPRRTLYHLSTSTQPPPSIQPLSWGLMSPLGPALSLALVFASKNLSSSKM</sequence>
<organism evidence="2 3">
    <name type="scientific">Blastomyces silverae</name>
    <dbReference type="NCBI Taxonomy" id="2060906"/>
    <lineage>
        <taxon>Eukaryota</taxon>
        <taxon>Fungi</taxon>
        <taxon>Dikarya</taxon>
        <taxon>Ascomycota</taxon>
        <taxon>Pezizomycotina</taxon>
        <taxon>Eurotiomycetes</taxon>
        <taxon>Eurotiomycetidae</taxon>
        <taxon>Onygenales</taxon>
        <taxon>Ajellomycetaceae</taxon>
        <taxon>Blastomyces</taxon>
    </lineage>
</organism>
<accession>A0A0H1BE38</accession>
<proteinExistence type="predicted"/>
<dbReference type="Proteomes" id="UP000053573">
    <property type="component" value="Unassembled WGS sequence"/>
</dbReference>